<gene>
    <name evidence="2" type="ORF">B0H15DRAFT_23253</name>
</gene>
<organism evidence="2 3">
    <name type="scientific">Mycena belliarum</name>
    <dbReference type="NCBI Taxonomy" id="1033014"/>
    <lineage>
        <taxon>Eukaryota</taxon>
        <taxon>Fungi</taxon>
        <taxon>Dikarya</taxon>
        <taxon>Basidiomycota</taxon>
        <taxon>Agaricomycotina</taxon>
        <taxon>Agaricomycetes</taxon>
        <taxon>Agaricomycetidae</taxon>
        <taxon>Agaricales</taxon>
        <taxon>Marasmiineae</taxon>
        <taxon>Mycenaceae</taxon>
        <taxon>Mycena</taxon>
    </lineage>
</organism>
<evidence type="ECO:0000313" key="2">
    <source>
        <dbReference type="EMBL" id="KAJ7104387.1"/>
    </source>
</evidence>
<accession>A0AAD6UJS7</accession>
<dbReference type="AlphaFoldDB" id="A0AAD6UJS7"/>
<sequence length="124" mass="13883">MQEGLRPITELTNAAESGEAFLGISECYRSLYEKAGIMHCDIDISRDNLMYRKISGKVYGVLTDSDLFVLLANEPCWMSKQRIGTEPYMAVELLVTGPPPPHIYLESLFMSLRTSCVSNTKGRT</sequence>
<name>A0AAD6UJS7_9AGAR</name>
<evidence type="ECO:0000259" key="1">
    <source>
        <dbReference type="Pfam" id="PF17667"/>
    </source>
</evidence>
<comment type="caution">
    <text evidence="2">The sequence shown here is derived from an EMBL/GenBank/DDBJ whole genome shotgun (WGS) entry which is preliminary data.</text>
</comment>
<reference evidence="2" key="1">
    <citation type="submission" date="2023-03" db="EMBL/GenBank/DDBJ databases">
        <title>Massive genome expansion in bonnet fungi (Mycena s.s.) driven by repeated elements and novel gene families across ecological guilds.</title>
        <authorList>
            <consortium name="Lawrence Berkeley National Laboratory"/>
            <person name="Harder C.B."/>
            <person name="Miyauchi S."/>
            <person name="Viragh M."/>
            <person name="Kuo A."/>
            <person name="Thoen E."/>
            <person name="Andreopoulos B."/>
            <person name="Lu D."/>
            <person name="Skrede I."/>
            <person name="Drula E."/>
            <person name="Henrissat B."/>
            <person name="Morin E."/>
            <person name="Kohler A."/>
            <person name="Barry K."/>
            <person name="LaButti K."/>
            <person name="Morin E."/>
            <person name="Salamov A."/>
            <person name="Lipzen A."/>
            <person name="Mereny Z."/>
            <person name="Hegedus B."/>
            <person name="Baldrian P."/>
            <person name="Stursova M."/>
            <person name="Weitz H."/>
            <person name="Taylor A."/>
            <person name="Grigoriev I.V."/>
            <person name="Nagy L.G."/>
            <person name="Martin F."/>
            <person name="Kauserud H."/>
        </authorList>
    </citation>
    <scope>NUCLEOTIDE SEQUENCE</scope>
    <source>
        <strain evidence="2">CBHHK173m</strain>
    </source>
</reference>
<keyword evidence="3" id="KW-1185">Reference proteome</keyword>
<dbReference type="InterPro" id="IPR011009">
    <property type="entry name" value="Kinase-like_dom_sf"/>
</dbReference>
<protein>
    <recommendedName>
        <fullName evidence="1">Fungal-type protein kinase domain-containing protein</fullName>
    </recommendedName>
</protein>
<dbReference type="EMBL" id="JARJCN010000001">
    <property type="protein sequence ID" value="KAJ7104387.1"/>
    <property type="molecule type" value="Genomic_DNA"/>
</dbReference>
<dbReference type="Proteomes" id="UP001222325">
    <property type="component" value="Unassembled WGS sequence"/>
</dbReference>
<dbReference type="SUPFAM" id="SSF56112">
    <property type="entry name" value="Protein kinase-like (PK-like)"/>
    <property type="match status" value="1"/>
</dbReference>
<dbReference type="Pfam" id="PF17667">
    <property type="entry name" value="Pkinase_fungal"/>
    <property type="match status" value="1"/>
</dbReference>
<evidence type="ECO:0000313" key="3">
    <source>
        <dbReference type="Proteomes" id="UP001222325"/>
    </source>
</evidence>
<proteinExistence type="predicted"/>
<feature type="domain" description="Fungal-type protein kinase" evidence="1">
    <location>
        <begin position="6"/>
        <end position="109"/>
    </location>
</feature>
<dbReference type="InterPro" id="IPR040976">
    <property type="entry name" value="Pkinase_fungal"/>
</dbReference>